<proteinExistence type="predicted"/>
<protein>
    <submittedName>
        <fullName evidence="1">Uncharacterized protein</fullName>
    </submittedName>
</protein>
<accession>A0A5E7QRR0</accession>
<sequence length="82" mass="9210">MPELTYDQKLVDYATAPKASAGTISQIENGDFVKHWCGKLRGKFIQVGPTWKAATKQQAIEKAREFREQCRTEAKEKGLLPA</sequence>
<name>A0A5E7QRR0_PSEFL</name>
<evidence type="ECO:0000313" key="1">
    <source>
        <dbReference type="EMBL" id="VVP61643.1"/>
    </source>
</evidence>
<gene>
    <name evidence="1" type="ORF">PS870_06392</name>
</gene>
<reference evidence="1 2" key="1">
    <citation type="submission" date="2019-09" db="EMBL/GenBank/DDBJ databases">
        <authorList>
            <person name="Chandra G."/>
            <person name="Truman W A."/>
        </authorList>
    </citation>
    <scope>NUCLEOTIDE SEQUENCE [LARGE SCALE GENOMIC DNA]</scope>
    <source>
        <strain evidence="1">PS870</strain>
    </source>
</reference>
<dbReference type="Proteomes" id="UP000349468">
    <property type="component" value="Unassembled WGS sequence"/>
</dbReference>
<evidence type="ECO:0000313" key="2">
    <source>
        <dbReference type="Proteomes" id="UP000349468"/>
    </source>
</evidence>
<dbReference type="AlphaFoldDB" id="A0A5E7QRR0"/>
<organism evidence="1 2">
    <name type="scientific">Pseudomonas fluorescens</name>
    <dbReference type="NCBI Taxonomy" id="294"/>
    <lineage>
        <taxon>Bacteria</taxon>
        <taxon>Pseudomonadati</taxon>
        <taxon>Pseudomonadota</taxon>
        <taxon>Gammaproteobacteria</taxon>
        <taxon>Pseudomonadales</taxon>
        <taxon>Pseudomonadaceae</taxon>
        <taxon>Pseudomonas</taxon>
    </lineage>
</organism>
<dbReference type="RefSeq" id="WP_154914219.1">
    <property type="nucleotide sequence ID" value="NZ_CABVIK010000037.1"/>
</dbReference>
<dbReference type="EMBL" id="CABVIK010000037">
    <property type="protein sequence ID" value="VVP61643.1"/>
    <property type="molecule type" value="Genomic_DNA"/>
</dbReference>